<dbReference type="InterPro" id="IPR013783">
    <property type="entry name" value="Ig-like_fold"/>
</dbReference>
<keyword evidence="3" id="KW-1185">Reference proteome</keyword>
<sequence length="648" mass="74010">TIVPIKIGDKITLQSICVGKYEKVKWVSNDNKPISNFKFKTSNGVSELPLLISNKSQLGIYKCIFSDKKGSVEQCFDITLKQAEVEEIIDEKLKDTKIEKPQEKPKEVSEVEVQPKKDEELVIEKPSVAVPVEKDAIKDDKKIKEESIVEPISTLQIKEAKTIVPIKVGDKTTLRSTCIGKYDKVTWLSNDNKPISSFKYKTSNGVSELPLFISNASQLGTYKCIFSDKKGSVEQSFDVTLKPIEVEEIVEEKIKDTEDKKLQEKPEEKIQEKPQEKNLKKSLKKRSKRNLKKKHKKSLKKNDKVKEKIIDEDKKIKEESVVEPPSSLQIKEAKTIIPIKIGDKTILKSTCIGKYEKVTWISNDNKPISNFKYKTLNGVSELPLVISNPSQLGTYKCIFSDKKGSVEQCFDITLKPAKVEEIVDEKVKDTELKKAEEKTKEKPQEKPQEKPKEKIQEKPQKKPQEKPKEMPEEKLQEKPQEKIQEKPKEKPKEKIQEKPQEKIQEEPQKKPQEKTQEKPKEEAQPKKDEQLVIEKPSDASSTEKSIDEDKKTKEKLVPEPSSLQVKESKTIVPIKIGDKTTLKSICIGKYEKVTWISNDNKPISSFKFKTSNGISELPLFISNPSQLGIYKCIFSDKKGNVEQCFDIT</sequence>
<evidence type="ECO:0000313" key="3">
    <source>
        <dbReference type="Proteomes" id="UP000038045"/>
    </source>
</evidence>
<feature type="region of interest" description="Disordered" evidence="1">
    <location>
        <begin position="434"/>
        <end position="562"/>
    </location>
</feature>
<protein>
    <submittedName>
        <fullName evidence="4">Ig-like domain-containing protein</fullName>
    </submittedName>
</protein>
<dbReference type="Gene3D" id="2.60.40.10">
    <property type="entry name" value="Immunoglobulins"/>
    <property type="match status" value="1"/>
</dbReference>
<dbReference type="PROSITE" id="PS50835">
    <property type="entry name" value="IG_LIKE"/>
    <property type="match status" value="1"/>
</dbReference>
<dbReference type="STRING" id="131310.A0A0N4Z5N2"/>
<accession>A0A0N4Z5N2</accession>
<feature type="compositionally biased region" description="Basic residues" evidence="1">
    <location>
        <begin position="280"/>
        <end position="299"/>
    </location>
</feature>
<reference evidence="4" key="1">
    <citation type="submission" date="2017-02" db="UniProtKB">
        <authorList>
            <consortium name="WormBaseParasite"/>
        </authorList>
    </citation>
    <scope>IDENTIFICATION</scope>
</reference>
<proteinExistence type="predicted"/>
<feature type="region of interest" description="Disordered" evidence="1">
    <location>
        <begin position="257"/>
        <end position="304"/>
    </location>
</feature>
<dbReference type="SUPFAM" id="SSF48726">
    <property type="entry name" value="Immunoglobulin"/>
    <property type="match status" value="1"/>
</dbReference>
<evidence type="ECO:0000259" key="2">
    <source>
        <dbReference type="PROSITE" id="PS50835"/>
    </source>
</evidence>
<dbReference type="InterPro" id="IPR003599">
    <property type="entry name" value="Ig_sub"/>
</dbReference>
<organism evidence="3 4">
    <name type="scientific">Parastrongyloides trichosuri</name>
    <name type="common">Possum-specific nematode worm</name>
    <dbReference type="NCBI Taxonomy" id="131310"/>
    <lineage>
        <taxon>Eukaryota</taxon>
        <taxon>Metazoa</taxon>
        <taxon>Ecdysozoa</taxon>
        <taxon>Nematoda</taxon>
        <taxon>Chromadorea</taxon>
        <taxon>Rhabditida</taxon>
        <taxon>Tylenchina</taxon>
        <taxon>Panagrolaimomorpha</taxon>
        <taxon>Strongyloidoidea</taxon>
        <taxon>Strongyloididae</taxon>
        <taxon>Parastrongyloides</taxon>
    </lineage>
</organism>
<feature type="compositionally biased region" description="Basic and acidic residues" evidence="1">
    <location>
        <begin position="434"/>
        <end position="537"/>
    </location>
</feature>
<feature type="compositionally biased region" description="Basic and acidic residues" evidence="1">
    <location>
        <begin position="257"/>
        <end position="279"/>
    </location>
</feature>
<dbReference type="Proteomes" id="UP000038045">
    <property type="component" value="Unplaced"/>
</dbReference>
<feature type="domain" description="Ig-like" evidence="2">
    <location>
        <begin position="151"/>
        <end position="240"/>
    </location>
</feature>
<dbReference type="AlphaFoldDB" id="A0A0N4Z5N2"/>
<dbReference type="SMART" id="SM00409">
    <property type="entry name" value="IG"/>
    <property type="match status" value="2"/>
</dbReference>
<dbReference type="WBParaSite" id="PTRK_0000242500.1">
    <property type="protein sequence ID" value="PTRK_0000242500.1"/>
    <property type="gene ID" value="PTRK_0000242500"/>
</dbReference>
<name>A0A0N4Z5N2_PARTI</name>
<evidence type="ECO:0000313" key="4">
    <source>
        <dbReference type="WBParaSite" id="PTRK_0000242500.1"/>
    </source>
</evidence>
<dbReference type="InterPro" id="IPR007110">
    <property type="entry name" value="Ig-like_dom"/>
</dbReference>
<evidence type="ECO:0000256" key="1">
    <source>
        <dbReference type="SAM" id="MobiDB-lite"/>
    </source>
</evidence>
<dbReference type="InterPro" id="IPR036179">
    <property type="entry name" value="Ig-like_dom_sf"/>
</dbReference>
<feature type="compositionally biased region" description="Basic and acidic residues" evidence="1">
    <location>
        <begin position="544"/>
        <end position="557"/>
    </location>
</feature>